<dbReference type="AlphaFoldDB" id="A0A8S0RM18"/>
<dbReference type="InterPro" id="IPR017930">
    <property type="entry name" value="Myb_dom"/>
</dbReference>
<feature type="domain" description="HTH myb-type" evidence="8">
    <location>
        <begin position="9"/>
        <end position="62"/>
    </location>
</feature>
<dbReference type="PANTHER" id="PTHR48000">
    <property type="entry name" value="OS09G0431300 PROTEIN"/>
    <property type="match status" value="1"/>
</dbReference>
<evidence type="ECO:0000256" key="4">
    <source>
        <dbReference type="ARBA" id="ARBA00023125"/>
    </source>
</evidence>
<name>A0A8S0RM18_OLEEU</name>
<dbReference type="SMART" id="SM00717">
    <property type="entry name" value="SANT"/>
    <property type="match status" value="2"/>
</dbReference>
<keyword evidence="5" id="KW-0804">Transcription</keyword>
<keyword evidence="3" id="KW-0805">Transcription regulation</keyword>
<feature type="domain" description="Myb-like" evidence="7">
    <location>
        <begin position="9"/>
        <end position="62"/>
    </location>
</feature>
<evidence type="ECO:0000259" key="7">
    <source>
        <dbReference type="PROSITE" id="PS50090"/>
    </source>
</evidence>
<feature type="domain" description="HTH myb-type" evidence="8">
    <location>
        <begin position="63"/>
        <end position="117"/>
    </location>
</feature>
<dbReference type="Proteomes" id="UP000594638">
    <property type="component" value="Unassembled WGS sequence"/>
</dbReference>
<keyword evidence="2" id="KW-0677">Repeat</keyword>
<keyword evidence="6" id="KW-0539">Nucleus</keyword>
<evidence type="ECO:0000313" key="10">
    <source>
        <dbReference type="Proteomes" id="UP000594638"/>
    </source>
</evidence>
<dbReference type="PROSITE" id="PS51294">
    <property type="entry name" value="HTH_MYB"/>
    <property type="match status" value="2"/>
</dbReference>
<protein>
    <submittedName>
        <fullName evidence="9">Transcription factor MYB36-like</fullName>
    </submittedName>
</protein>
<dbReference type="Gramene" id="OE9A008234T1">
    <property type="protein sequence ID" value="OE9A008234C1"/>
    <property type="gene ID" value="OE9A008234"/>
</dbReference>
<dbReference type="SUPFAM" id="SSF46689">
    <property type="entry name" value="Homeodomain-like"/>
    <property type="match status" value="1"/>
</dbReference>
<organism evidence="9 10">
    <name type="scientific">Olea europaea subsp. europaea</name>
    <dbReference type="NCBI Taxonomy" id="158383"/>
    <lineage>
        <taxon>Eukaryota</taxon>
        <taxon>Viridiplantae</taxon>
        <taxon>Streptophyta</taxon>
        <taxon>Embryophyta</taxon>
        <taxon>Tracheophyta</taxon>
        <taxon>Spermatophyta</taxon>
        <taxon>Magnoliopsida</taxon>
        <taxon>eudicotyledons</taxon>
        <taxon>Gunneridae</taxon>
        <taxon>Pentapetalae</taxon>
        <taxon>asterids</taxon>
        <taxon>lamiids</taxon>
        <taxon>Lamiales</taxon>
        <taxon>Oleaceae</taxon>
        <taxon>Oleeae</taxon>
        <taxon>Olea</taxon>
    </lineage>
</organism>
<evidence type="ECO:0000259" key="8">
    <source>
        <dbReference type="PROSITE" id="PS51294"/>
    </source>
</evidence>
<dbReference type="InterPro" id="IPR001005">
    <property type="entry name" value="SANT/Myb"/>
</dbReference>
<proteinExistence type="predicted"/>
<dbReference type="Pfam" id="PF00249">
    <property type="entry name" value="Myb_DNA-binding"/>
    <property type="match status" value="2"/>
</dbReference>
<dbReference type="CDD" id="cd00167">
    <property type="entry name" value="SANT"/>
    <property type="match status" value="2"/>
</dbReference>
<dbReference type="OrthoDB" id="2143914at2759"/>
<dbReference type="PANTHER" id="PTHR48000:SF67">
    <property type="entry name" value="MYB-LIKE DNA-BINDING DOMAIN CONTAINING PROTEIN, EXPRESSED"/>
    <property type="match status" value="1"/>
</dbReference>
<evidence type="ECO:0000256" key="2">
    <source>
        <dbReference type="ARBA" id="ARBA00022737"/>
    </source>
</evidence>
<reference evidence="9 10" key="1">
    <citation type="submission" date="2019-12" db="EMBL/GenBank/DDBJ databases">
        <authorList>
            <person name="Alioto T."/>
            <person name="Alioto T."/>
            <person name="Gomez Garrido J."/>
        </authorList>
    </citation>
    <scope>NUCLEOTIDE SEQUENCE [LARGE SCALE GENOMIC DNA]</scope>
</reference>
<dbReference type="GO" id="GO:0005634">
    <property type="term" value="C:nucleus"/>
    <property type="evidence" value="ECO:0007669"/>
    <property type="project" value="UniProtKB-SubCell"/>
</dbReference>
<gene>
    <name evidence="9" type="ORF">OLEA9_A008234</name>
</gene>
<dbReference type="InterPro" id="IPR009057">
    <property type="entry name" value="Homeodomain-like_sf"/>
</dbReference>
<keyword evidence="4" id="KW-0238">DNA-binding</keyword>
<accession>A0A8S0RM18</accession>
<comment type="subcellular location">
    <subcellularLocation>
        <location evidence="1">Nucleus</location>
    </subcellularLocation>
</comment>
<dbReference type="GO" id="GO:0003677">
    <property type="term" value="F:DNA binding"/>
    <property type="evidence" value="ECO:0007669"/>
    <property type="project" value="UniProtKB-KW"/>
</dbReference>
<dbReference type="PROSITE" id="PS50090">
    <property type="entry name" value="MYB_LIKE"/>
    <property type="match status" value="2"/>
</dbReference>
<dbReference type="Gene3D" id="1.10.10.60">
    <property type="entry name" value="Homeodomain-like"/>
    <property type="match status" value="2"/>
</dbReference>
<dbReference type="EMBL" id="CACTIH010003659">
    <property type="protein sequence ID" value="CAA2980929.1"/>
    <property type="molecule type" value="Genomic_DNA"/>
</dbReference>
<evidence type="ECO:0000256" key="5">
    <source>
        <dbReference type="ARBA" id="ARBA00023163"/>
    </source>
</evidence>
<evidence type="ECO:0000313" key="9">
    <source>
        <dbReference type="EMBL" id="CAA2980929.1"/>
    </source>
</evidence>
<dbReference type="FunFam" id="1.10.10.60:FF:000015">
    <property type="entry name" value="Transcription factor RAX3"/>
    <property type="match status" value="1"/>
</dbReference>
<feature type="domain" description="Myb-like" evidence="7">
    <location>
        <begin position="63"/>
        <end position="113"/>
    </location>
</feature>
<evidence type="ECO:0000256" key="1">
    <source>
        <dbReference type="ARBA" id="ARBA00004123"/>
    </source>
</evidence>
<evidence type="ECO:0000256" key="6">
    <source>
        <dbReference type="ARBA" id="ARBA00023242"/>
    </source>
</evidence>
<keyword evidence="10" id="KW-1185">Reference proteome</keyword>
<comment type="caution">
    <text evidence="9">The sequence shown here is derived from an EMBL/GenBank/DDBJ whole genome shotgun (WGS) entry which is preliminary data.</text>
</comment>
<sequence length="291" mass="32395">MGRAPCCDKTKVKRGAWSPEEDTTLKNYVQKYGTGGNWIALPHKAGLKRCGKSCRLRWLNYLRPDIKHGGFTEEEDNIILNLYNNIGSKWSIIASHLPGRTDNDVKNYWNTKLKKKLLAEVTTSLTVITAATSVATTSITNTSFCHVPSSALTTKIETNHFYKSVDNTTLPYYPMEVNSNHNFMPEMLGISTQIPLPRLVEVPENGINSYSGFPTIPLSQELSSFSPSFSLDNSGISASWSVNGSSEDNNTFLDEFDYGLSYDLLNICFDFEDKTSEFNPSFTNSSDSFAG</sequence>
<evidence type="ECO:0000256" key="3">
    <source>
        <dbReference type="ARBA" id="ARBA00023015"/>
    </source>
</evidence>